<dbReference type="GO" id="GO:0003677">
    <property type="term" value="F:DNA binding"/>
    <property type="evidence" value="ECO:0007669"/>
    <property type="project" value="UniProtKB-KW"/>
</dbReference>
<evidence type="ECO:0008006" key="4">
    <source>
        <dbReference type="Google" id="ProtNLM"/>
    </source>
</evidence>
<keyword evidence="1" id="KW-0238">DNA-binding</keyword>
<dbReference type="InterPro" id="IPR010998">
    <property type="entry name" value="Integrase_recombinase_N"/>
</dbReference>
<protein>
    <recommendedName>
        <fullName evidence="4">Core-binding (CB) domain-containing protein</fullName>
    </recommendedName>
</protein>
<evidence type="ECO:0000313" key="2">
    <source>
        <dbReference type="EMBL" id="OCT98383.1"/>
    </source>
</evidence>
<proteinExistence type="predicted"/>
<sequence>MLEGSANTGQTNPPSSNQMGIEFMIFERLNLPSSGLSEDSISTLMAARKPNTLQRYFTVWDQFSKWCKENKTDPLDTSEVSVVEFLQKGVELKLSISTLKSHVTAISHFSKVSWAHKPLVKRFFLGLKKTSPVNRTQVPPWALCLVLDALTCEPFQPIETIPIKTLNLKMRFLLAITTARRVGELQALSGTEGKLTFIQDRVVQGCFSPKANN</sequence>
<organism evidence="2 3">
    <name type="scientific">Xenopus laevis</name>
    <name type="common">African clawed frog</name>
    <dbReference type="NCBI Taxonomy" id="8355"/>
    <lineage>
        <taxon>Eukaryota</taxon>
        <taxon>Metazoa</taxon>
        <taxon>Chordata</taxon>
        <taxon>Craniata</taxon>
        <taxon>Vertebrata</taxon>
        <taxon>Euteleostomi</taxon>
        <taxon>Amphibia</taxon>
        <taxon>Batrachia</taxon>
        <taxon>Anura</taxon>
        <taxon>Pipoidea</taxon>
        <taxon>Pipidae</taxon>
        <taxon>Xenopodinae</taxon>
        <taxon>Xenopus</taxon>
        <taxon>Xenopus</taxon>
    </lineage>
</organism>
<evidence type="ECO:0000313" key="3">
    <source>
        <dbReference type="Proteomes" id="UP000694892"/>
    </source>
</evidence>
<gene>
    <name evidence="2" type="ORF">XELAEV_18010615mg</name>
</gene>
<accession>A0A974DUU4</accession>
<dbReference type="OMA" id="FMIFERL"/>
<reference evidence="3" key="1">
    <citation type="journal article" date="2016" name="Nature">
        <title>Genome evolution in the allotetraploid frog Xenopus laevis.</title>
        <authorList>
            <person name="Session A.M."/>
            <person name="Uno Y."/>
            <person name="Kwon T."/>
            <person name="Chapman J.A."/>
            <person name="Toyoda A."/>
            <person name="Takahashi S."/>
            <person name="Fukui A."/>
            <person name="Hikosaka A."/>
            <person name="Suzuki A."/>
            <person name="Kondo M."/>
            <person name="van Heeringen S.J."/>
            <person name="Quigley I."/>
            <person name="Heinz S."/>
            <person name="Ogino H."/>
            <person name="Ochi H."/>
            <person name="Hellsten U."/>
            <person name="Lyons J.B."/>
            <person name="Simakov O."/>
            <person name="Putnam N."/>
            <person name="Stites J."/>
            <person name="Kuroki Y."/>
            <person name="Tanaka T."/>
            <person name="Michiue T."/>
            <person name="Watanabe M."/>
            <person name="Bogdanovic O."/>
            <person name="Lister R."/>
            <person name="Georgiou G."/>
            <person name="Paranjpe S.S."/>
            <person name="van Kruijsbergen I."/>
            <person name="Shu S."/>
            <person name="Carlson J."/>
            <person name="Kinoshita T."/>
            <person name="Ohta Y."/>
            <person name="Mawaribuchi S."/>
            <person name="Jenkins J."/>
            <person name="Grimwood J."/>
            <person name="Schmutz J."/>
            <person name="Mitros T."/>
            <person name="Mozaffari S.V."/>
            <person name="Suzuki Y."/>
            <person name="Haramoto Y."/>
            <person name="Yamamoto T.S."/>
            <person name="Takagi C."/>
            <person name="Heald R."/>
            <person name="Miller K."/>
            <person name="Haudenschild C."/>
            <person name="Kitzman J."/>
            <person name="Nakayama T."/>
            <person name="Izutsu Y."/>
            <person name="Robert J."/>
            <person name="Fortriede J."/>
            <person name="Burns K."/>
            <person name="Lotay V."/>
            <person name="Karimi K."/>
            <person name="Yasuoka Y."/>
            <person name="Dichmann D.S."/>
            <person name="Flajnik M.F."/>
            <person name="Houston D.W."/>
            <person name="Shendure J."/>
            <person name="DuPasquier L."/>
            <person name="Vize P.D."/>
            <person name="Zorn A.M."/>
            <person name="Ito M."/>
            <person name="Marcotte E.M."/>
            <person name="Wallingford J.B."/>
            <person name="Ito Y."/>
            <person name="Asashima M."/>
            <person name="Ueno N."/>
            <person name="Matsuda Y."/>
            <person name="Veenstra G.J."/>
            <person name="Fujiyama A."/>
            <person name="Harland R.M."/>
            <person name="Taira M."/>
            <person name="Rokhsar D.S."/>
        </authorList>
    </citation>
    <scope>NUCLEOTIDE SEQUENCE [LARGE SCALE GENOMIC DNA]</scope>
    <source>
        <strain evidence="3">J</strain>
    </source>
</reference>
<dbReference type="AlphaFoldDB" id="A0A974DUU4"/>
<name>A0A974DUU4_XENLA</name>
<dbReference type="PANTHER" id="PTHR33066">
    <property type="entry name" value="INTEGRASE_SAM-LIKE_N DOMAIN-CONTAINING PROTEIN"/>
    <property type="match status" value="1"/>
</dbReference>
<dbReference type="Proteomes" id="UP000694892">
    <property type="component" value="Chromosome 1S"/>
</dbReference>
<dbReference type="Gene3D" id="1.10.150.130">
    <property type="match status" value="1"/>
</dbReference>
<dbReference type="EMBL" id="CM004467">
    <property type="protein sequence ID" value="OCT98383.1"/>
    <property type="molecule type" value="Genomic_DNA"/>
</dbReference>
<dbReference type="SUPFAM" id="SSF47823">
    <property type="entry name" value="lambda integrase-like, N-terminal domain"/>
    <property type="match status" value="1"/>
</dbReference>
<dbReference type="PANTHER" id="PTHR33066:SF2">
    <property type="entry name" value="FILAGGRIN-2-LIKE"/>
    <property type="match status" value="1"/>
</dbReference>
<evidence type="ECO:0000256" key="1">
    <source>
        <dbReference type="ARBA" id="ARBA00023125"/>
    </source>
</evidence>